<dbReference type="EMBL" id="JBJUIK010000003">
    <property type="protein sequence ID" value="KAL3532043.1"/>
    <property type="molecule type" value="Genomic_DNA"/>
</dbReference>
<dbReference type="InterPro" id="IPR013087">
    <property type="entry name" value="Znf_C2H2_type"/>
</dbReference>
<dbReference type="SMART" id="SM00355">
    <property type="entry name" value="ZnF_C2H2"/>
    <property type="match status" value="1"/>
</dbReference>
<dbReference type="Gene3D" id="2.60.120.340">
    <property type="entry name" value="Nucleoplasmin core domain"/>
    <property type="match status" value="1"/>
</dbReference>
<dbReference type="PROSITE" id="PS00028">
    <property type="entry name" value="ZINC_FINGER_C2H2_1"/>
    <property type="match status" value="1"/>
</dbReference>
<name>A0ABD3ALK3_9GENT</name>
<evidence type="ECO:0000256" key="8">
    <source>
        <dbReference type="ARBA" id="ARBA00023242"/>
    </source>
</evidence>
<keyword evidence="4" id="KW-0378">Hydrolase</keyword>
<keyword evidence="7" id="KW-0804">Transcription</keyword>
<keyword evidence="6" id="KW-0805">Transcription regulation</keyword>
<dbReference type="GO" id="GO:0008270">
    <property type="term" value="F:zinc ion binding"/>
    <property type="evidence" value="ECO:0007669"/>
    <property type="project" value="UniProtKB-KW"/>
</dbReference>
<feature type="compositionally biased region" description="Polar residues" evidence="10">
    <location>
        <begin position="259"/>
        <end position="269"/>
    </location>
</feature>
<evidence type="ECO:0000256" key="7">
    <source>
        <dbReference type="ARBA" id="ARBA00023163"/>
    </source>
</evidence>
<dbReference type="InterPro" id="IPR036236">
    <property type="entry name" value="Znf_C2H2_sf"/>
</dbReference>
<protein>
    <recommendedName>
        <fullName evidence="11">C2H2-type domain-containing protein</fullName>
    </recommendedName>
</protein>
<dbReference type="GO" id="GO:0016787">
    <property type="term" value="F:hydrolase activity"/>
    <property type="evidence" value="ECO:0007669"/>
    <property type="project" value="UniProtKB-KW"/>
</dbReference>
<evidence type="ECO:0000256" key="3">
    <source>
        <dbReference type="ARBA" id="ARBA00022491"/>
    </source>
</evidence>
<evidence type="ECO:0000256" key="1">
    <source>
        <dbReference type="ARBA" id="ARBA00004604"/>
    </source>
</evidence>
<accession>A0ABD3ALK3</accession>
<evidence type="ECO:0000313" key="12">
    <source>
        <dbReference type="EMBL" id="KAL3532043.1"/>
    </source>
</evidence>
<evidence type="ECO:0000256" key="5">
    <source>
        <dbReference type="ARBA" id="ARBA00022853"/>
    </source>
</evidence>
<dbReference type="SUPFAM" id="SSF57667">
    <property type="entry name" value="beta-beta-alpha zinc fingers"/>
    <property type="match status" value="1"/>
</dbReference>
<dbReference type="Proteomes" id="UP001630127">
    <property type="component" value="Unassembled WGS sequence"/>
</dbReference>
<evidence type="ECO:0000256" key="2">
    <source>
        <dbReference type="ARBA" id="ARBA00006673"/>
    </source>
</evidence>
<comment type="subcellular location">
    <subcellularLocation>
        <location evidence="1">Nucleus</location>
        <location evidence="1">Nucleolus</location>
    </subcellularLocation>
</comment>
<dbReference type="AlphaFoldDB" id="A0ABD3ALK3"/>
<dbReference type="Pfam" id="PF12874">
    <property type="entry name" value="zf-met"/>
    <property type="match status" value="1"/>
</dbReference>
<evidence type="ECO:0000256" key="10">
    <source>
        <dbReference type="SAM" id="MobiDB-lite"/>
    </source>
</evidence>
<keyword evidence="5" id="KW-0156">Chromatin regulator</keyword>
<keyword evidence="9" id="KW-0479">Metal-binding</keyword>
<evidence type="ECO:0000256" key="6">
    <source>
        <dbReference type="ARBA" id="ARBA00023015"/>
    </source>
</evidence>
<keyword evidence="8" id="KW-0539">Nucleus</keyword>
<proteinExistence type="inferred from homology"/>
<feature type="compositionally biased region" description="Basic and acidic residues" evidence="10">
    <location>
        <begin position="126"/>
        <end position="148"/>
    </location>
</feature>
<keyword evidence="9" id="KW-0862">Zinc</keyword>
<keyword evidence="9" id="KW-0863">Zinc-finger</keyword>
<dbReference type="InterPro" id="IPR041232">
    <property type="entry name" value="NPL"/>
</dbReference>
<evidence type="ECO:0000256" key="4">
    <source>
        <dbReference type="ARBA" id="ARBA00022801"/>
    </source>
</evidence>
<dbReference type="FunFam" id="2.60.120.340:FF:000004">
    <property type="entry name" value="Histone deacetylase HDT1"/>
    <property type="match status" value="1"/>
</dbReference>
<feature type="region of interest" description="Disordered" evidence="10">
    <location>
        <begin position="110"/>
        <end position="302"/>
    </location>
</feature>
<feature type="compositionally biased region" description="Basic and acidic residues" evidence="10">
    <location>
        <begin position="207"/>
        <end position="220"/>
    </location>
</feature>
<comment type="similarity">
    <text evidence="2">Belongs to the histone deacetylase HD2 family.</text>
</comment>
<feature type="compositionally biased region" description="Acidic residues" evidence="10">
    <location>
        <begin position="167"/>
        <end position="206"/>
    </location>
</feature>
<dbReference type="PROSITE" id="PS50157">
    <property type="entry name" value="ZINC_FINGER_C2H2_2"/>
    <property type="match status" value="1"/>
</dbReference>
<comment type="caution">
    <text evidence="12">The sequence shown here is derived from an EMBL/GenBank/DDBJ whole genome shotgun (WGS) entry which is preliminary data.</text>
</comment>
<evidence type="ECO:0000313" key="13">
    <source>
        <dbReference type="Proteomes" id="UP001630127"/>
    </source>
</evidence>
<keyword evidence="3" id="KW-0678">Repressor</keyword>
<dbReference type="Pfam" id="PF17800">
    <property type="entry name" value="NPL"/>
    <property type="match status" value="1"/>
</dbReference>
<evidence type="ECO:0000259" key="11">
    <source>
        <dbReference type="PROSITE" id="PS50157"/>
    </source>
</evidence>
<keyword evidence="13" id="KW-1185">Reference proteome</keyword>
<dbReference type="GO" id="GO:0005730">
    <property type="term" value="C:nucleolus"/>
    <property type="evidence" value="ECO:0007669"/>
    <property type="project" value="UniProtKB-SubCell"/>
</dbReference>
<reference evidence="12 13" key="1">
    <citation type="submission" date="2024-11" db="EMBL/GenBank/DDBJ databases">
        <title>A near-complete genome assembly of Cinchona calisaya.</title>
        <authorList>
            <person name="Lian D.C."/>
            <person name="Zhao X.W."/>
            <person name="Wei L."/>
        </authorList>
    </citation>
    <scope>NUCLEOTIDE SEQUENCE [LARGE SCALE GENOMIC DNA]</scope>
    <source>
        <tissue evidence="12">Nenye</tissue>
    </source>
</reference>
<dbReference type="GO" id="GO:0006325">
    <property type="term" value="P:chromatin organization"/>
    <property type="evidence" value="ECO:0007669"/>
    <property type="project" value="UniProtKB-KW"/>
</dbReference>
<feature type="domain" description="C2H2-type" evidence="11">
    <location>
        <begin position="275"/>
        <end position="302"/>
    </location>
</feature>
<evidence type="ECO:0000256" key="9">
    <source>
        <dbReference type="PROSITE-ProRule" id="PRU00042"/>
    </source>
</evidence>
<sequence>MEFWAAEVKNGEAFKVKPGEGMVLHLSQASIGEIKKEKGNESVCLFVNVDGKKLVLGTLFSDKLPQQQFDLVFDREFELSHNWKNGNTLLHIFSLDLIIFITEDDEGDFDSEDEDIPLTVANNGKPETKVKEEKPAEAKKANAEKDTAAGKQKVKIVEPNPDPKRDEDDDSSDEDGSMSDDDDVSTDEDEDASDSEQDDESEDSDEETPKKVETGKKRAADSALKTPGSDKKAKMTTPQKTDGKKGSGHVATPHPSKQAGKNKNQQTPKSGGGSHTCKTCNKGFGSESALESHTKAKHSTGK</sequence>
<organism evidence="12 13">
    <name type="scientific">Cinchona calisaya</name>
    <dbReference type="NCBI Taxonomy" id="153742"/>
    <lineage>
        <taxon>Eukaryota</taxon>
        <taxon>Viridiplantae</taxon>
        <taxon>Streptophyta</taxon>
        <taxon>Embryophyta</taxon>
        <taxon>Tracheophyta</taxon>
        <taxon>Spermatophyta</taxon>
        <taxon>Magnoliopsida</taxon>
        <taxon>eudicotyledons</taxon>
        <taxon>Gunneridae</taxon>
        <taxon>Pentapetalae</taxon>
        <taxon>asterids</taxon>
        <taxon>lamiids</taxon>
        <taxon>Gentianales</taxon>
        <taxon>Rubiaceae</taxon>
        <taxon>Cinchonoideae</taxon>
        <taxon>Cinchoneae</taxon>
        <taxon>Cinchona</taxon>
    </lineage>
</organism>
<gene>
    <name evidence="12" type="ORF">ACH5RR_005564</name>
</gene>